<dbReference type="GO" id="GO:0016787">
    <property type="term" value="F:hydrolase activity"/>
    <property type="evidence" value="ECO:0000318"/>
    <property type="project" value="GO_Central"/>
</dbReference>
<dbReference type="Ensembl" id="ENSCINT00000031649.1">
    <property type="protein sequence ID" value="ENSCINP00000033845.1"/>
    <property type="gene ID" value="ENSCING00000020143.1"/>
</dbReference>
<evidence type="ECO:0000256" key="3">
    <source>
        <dbReference type="ARBA" id="ARBA00022692"/>
    </source>
</evidence>
<keyword evidence="3 9" id="KW-0812">Transmembrane</keyword>
<protein>
    <recommendedName>
        <fullName evidence="6">lysoplasmalogenase</fullName>
        <ecNumber evidence="6">3.3.2.2</ecNumber>
    </recommendedName>
</protein>
<reference evidence="10" key="4">
    <citation type="submission" date="2025-09" db="UniProtKB">
        <authorList>
            <consortium name="Ensembl"/>
        </authorList>
    </citation>
    <scope>IDENTIFICATION</scope>
</reference>
<evidence type="ECO:0000313" key="10">
    <source>
        <dbReference type="Ensembl" id="ENSCINP00000033845.1"/>
    </source>
</evidence>
<name>H2XW11_CIOIN</name>
<reference evidence="11" key="1">
    <citation type="journal article" date="2002" name="Science">
        <title>The draft genome of Ciona intestinalis: insights into chordate and vertebrate origins.</title>
        <authorList>
            <person name="Dehal P."/>
            <person name="Satou Y."/>
            <person name="Campbell R.K."/>
            <person name="Chapman J."/>
            <person name="Degnan B."/>
            <person name="De Tomaso A."/>
            <person name="Davidson B."/>
            <person name="Di Gregorio A."/>
            <person name="Gelpke M."/>
            <person name="Goodstein D.M."/>
            <person name="Harafuji N."/>
            <person name="Hastings K.E."/>
            <person name="Ho I."/>
            <person name="Hotta K."/>
            <person name="Huang W."/>
            <person name="Kawashima T."/>
            <person name="Lemaire P."/>
            <person name="Martinez D."/>
            <person name="Meinertzhagen I.A."/>
            <person name="Necula S."/>
            <person name="Nonaka M."/>
            <person name="Putnam N."/>
            <person name="Rash S."/>
            <person name="Saiga H."/>
            <person name="Satake M."/>
            <person name="Terry A."/>
            <person name="Yamada L."/>
            <person name="Wang H.G."/>
            <person name="Awazu S."/>
            <person name="Azumi K."/>
            <person name="Boore J."/>
            <person name="Branno M."/>
            <person name="Chin-Bow S."/>
            <person name="DeSantis R."/>
            <person name="Doyle S."/>
            <person name="Francino P."/>
            <person name="Keys D.N."/>
            <person name="Haga S."/>
            <person name="Hayashi H."/>
            <person name="Hino K."/>
            <person name="Imai K.S."/>
            <person name="Inaba K."/>
            <person name="Kano S."/>
            <person name="Kobayashi K."/>
            <person name="Kobayashi M."/>
            <person name="Lee B.I."/>
            <person name="Makabe K.W."/>
            <person name="Manohar C."/>
            <person name="Matassi G."/>
            <person name="Medina M."/>
            <person name="Mochizuki Y."/>
            <person name="Mount S."/>
            <person name="Morishita T."/>
            <person name="Miura S."/>
            <person name="Nakayama A."/>
            <person name="Nishizaka S."/>
            <person name="Nomoto H."/>
            <person name="Ohta F."/>
            <person name="Oishi K."/>
            <person name="Rigoutsos I."/>
            <person name="Sano M."/>
            <person name="Sasaki A."/>
            <person name="Sasakura Y."/>
            <person name="Shoguchi E."/>
            <person name="Shin-i T."/>
            <person name="Spagnuolo A."/>
            <person name="Stainier D."/>
            <person name="Suzuki M.M."/>
            <person name="Tassy O."/>
            <person name="Takatori N."/>
            <person name="Tokuoka M."/>
            <person name="Yagi K."/>
            <person name="Yoshizaki F."/>
            <person name="Wada S."/>
            <person name="Zhang C."/>
            <person name="Hyatt P.D."/>
            <person name="Larimer F."/>
            <person name="Detter C."/>
            <person name="Doggett N."/>
            <person name="Glavina T."/>
            <person name="Hawkins T."/>
            <person name="Richardson P."/>
            <person name="Lucas S."/>
            <person name="Kohara Y."/>
            <person name="Levine M."/>
            <person name="Satoh N."/>
            <person name="Rokhsar D.S."/>
        </authorList>
    </citation>
    <scope>NUCLEOTIDE SEQUENCE [LARGE SCALE GENOMIC DNA]</scope>
</reference>
<reference evidence="10" key="3">
    <citation type="submission" date="2025-08" db="UniProtKB">
        <authorList>
            <consortium name="Ensembl"/>
        </authorList>
    </citation>
    <scope>IDENTIFICATION</scope>
</reference>
<dbReference type="GO" id="GO:0047408">
    <property type="term" value="F:alkenylglycerophosphocholine hydrolase activity"/>
    <property type="evidence" value="ECO:0007669"/>
    <property type="project" value="UniProtKB-EC"/>
</dbReference>
<feature type="transmembrane region" description="Helical" evidence="9">
    <location>
        <begin position="199"/>
        <end position="220"/>
    </location>
</feature>
<sequence length="306" mass="34142">MACSSASDDELSCCNDSKHTKFTYFGPRLVPFLKTACIYLVLVPEINPPNMVVAILKCLPTLSLCIFVLWYDGFSFTSRNQYSRCILAGLSLSMLGDICLVYADEGYFLHGTGAFAVAHVMYICAFGLKPLRPSLYLKLMPLTALVYWYIYNGLTDTVLKFAVLAYIMIILLMNWRALAKIRNLGDVRAGVNGSSHKKWTELVACLGAIMFCISDTCLAINRFHSEVPNQRWIVMTTYYLAQLGLALSVVKNRHIKRRRLLRKKMEVSKPLSCDGSSSENECYLETSSGRIVETVGGSGASKAKEE</sequence>
<dbReference type="InterPro" id="IPR012506">
    <property type="entry name" value="TMEM86B-like"/>
</dbReference>
<dbReference type="PANTHER" id="PTHR31885:SF6">
    <property type="entry name" value="GH04784P"/>
    <property type="match status" value="1"/>
</dbReference>
<dbReference type="HOGENOM" id="CLU_079086_1_0_1"/>
<dbReference type="InParanoid" id="H2XW11"/>
<dbReference type="Proteomes" id="UP000008144">
    <property type="component" value="Chromosome 1"/>
</dbReference>
<evidence type="ECO:0000256" key="1">
    <source>
        <dbReference type="ARBA" id="ARBA00004141"/>
    </source>
</evidence>
<reference evidence="10" key="2">
    <citation type="journal article" date="2008" name="Genome Biol.">
        <title>Improved genome assembly and evidence-based global gene model set for the chordate Ciona intestinalis: new insight into intron and operon populations.</title>
        <authorList>
            <person name="Satou Y."/>
            <person name="Mineta K."/>
            <person name="Ogasawara M."/>
            <person name="Sasakura Y."/>
            <person name="Shoguchi E."/>
            <person name="Ueno K."/>
            <person name="Yamada L."/>
            <person name="Matsumoto J."/>
            <person name="Wasserscheid J."/>
            <person name="Dewar K."/>
            <person name="Wiley G.B."/>
            <person name="Macmil S.L."/>
            <person name="Roe B.A."/>
            <person name="Zeller R.W."/>
            <person name="Hastings K.E."/>
            <person name="Lemaire P."/>
            <person name="Lindquist E."/>
            <person name="Endo T."/>
            <person name="Hotta K."/>
            <person name="Inaba K."/>
        </authorList>
    </citation>
    <scope>NUCLEOTIDE SEQUENCE [LARGE SCALE GENOMIC DNA]</scope>
    <source>
        <strain evidence="10">wild type</strain>
    </source>
</reference>
<comment type="similarity">
    <text evidence="2">Belongs to the TMEM86 family.</text>
</comment>
<dbReference type="GO" id="GO:0016020">
    <property type="term" value="C:membrane"/>
    <property type="evidence" value="ECO:0000318"/>
    <property type="project" value="GO_Central"/>
</dbReference>
<evidence type="ECO:0000256" key="7">
    <source>
        <dbReference type="ARBA" id="ARBA00049458"/>
    </source>
</evidence>
<comment type="catalytic activity">
    <reaction evidence="8">
        <text>a 1-O-(1Z-alkenyl)-sn-glycero-3-phosphocholine + H2O = a 2,3-saturated aldehyde + sn-glycerol 3-phosphocholine</text>
        <dbReference type="Rhea" id="RHEA:22544"/>
        <dbReference type="ChEBI" id="CHEBI:15377"/>
        <dbReference type="ChEBI" id="CHEBI:16870"/>
        <dbReference type="ChEBI" id="CHEBI:73359"/>
        <dbReference type="ChEBI" id="CHEBI:77287"/>
        <dbReference type="EC" id="3.3.2.2"/>
    </reaction>
</comment>
<dbReference type="STRING" id="7719.ENSCINP00000033845"/>
<feature type="transmembrane region" description="Helical" evidence="9">
    <location>
        <begin position="51"/>
        <end position="70"/>
    </location>
</feature>
<accession>A0A1W2W9Z1</accession>
<dbReference type="KEGG" id="cin:100187194"/>
<dbReference type="GeneID" id="100187194"/>
<keyword evidence="11" id="KW-1185">Reference proteome</keyword>
<evidence type="ECO:0000256" key="9">
    <source>
        <dbReference type="SAM" id="Phobius"/>
    </source>
</evidence>
<dbReference type="PANTHER" id="PTHR31885">
    <property type="entry name" value="GH04784P"/>
    <property type="match status" value="1"/>
</dbReference>
<dbReference type="RefSeq" id="XP_002124267.1">
    <property type="nucleotide sequence ID" value="XM_002124231.5"/>
</dbReference>
<evidence type="ECO:0000256" key="6">
    <source>
        <dbReference type="ARBA" id="ARBA00035673"/>
    </source>
</evidence>
<evidence type="ECO:0000256" key="8">
    <source>
        <dbReference type="ARBA" id="ARBA00049560"/>
    </source>
</evidence>
<comment type="catalytic activity">
    <reaction evidence="7">
        <text>a 1-O-(1Z-alkenyl)-sn-glycero-3-phosphoethanolamine + H2O = a 2,3-saturated aldehyde + sn-glycero-3-phosphoethanolamine</text>
        <dbReference type="Rhea" id="RHEA:16905"/>
        <dbReference type="ChEBI" id="CHEBI:15377"/>
        <dbReference type="ChEBI" id="CHEBI:73359"/>
        <dbReference type="ChEBI" id="CHEBI:77288"/>
        <dbReference type="ChEBI" id="CHEBI:143890"/>
        <dbReference type="EC" id="3.3.2.2"/>
    </reaction>
</comment>
<keyword evidence="5 9" id="KW-0472">Membrane</keyword>
<evidence type="ECO:0000256" key="2">
    <source>
        <dbReference type="ARBA" id="ARBA00007375"/>
    </source>
</evidence>
<dbReference type="GeneTree" id="ENSGT00390000007101"/>
<dbReference type="OMA" id="LMFGITH"/>
<accession>H2XW11</accession>
<evidence type="ECO:0000256" key="4">
    <source>
        <dbReference type="ARBA" id="ARBA00022989"/>
    </source>
</evidence>
<feature type="transmembrane region" description="Helical" evidence="9">
    <location>
        <begin position="135"/>
        <end position="151"/>
    </location>
</feature>
<dbReference type="EC" id="3.3.2.2" evidence="6"/>
<feature type="transmembrane region" description="Helical" evidence="9">
    <location>
        <begin position="157"/>
        <end position="178"/>
    </location>
</feature>
<dbReference type="EMBL" id="EAAA01000385">
    <property type="status" value="NOT_ANNOTATED_CDS"/>
    <property type="molecule type" value="Genomic_DNA"/>
</dbReference>
<feature type="transmembrane region" description="Helical" evidence="9">
    <location>
        <begin position="109"/>
        <end position="128"/>
    </location>
</feature>
<gene>
    <name evidence="10" type="primary">LOC100187194</name>
</gene>
<dbReference type="Pfam" id="PF07947">
    <property type="entry name" value="YhhN"/>
    <property type="match status" value="1"/>
</dbReference>
<keyword evidence="4 9" id="KW-1133">Transmembrane helix</keyword>
<proteinExistence type="inferred from homology"/>
<dbReference type="OrthoDB" id="2133758at2759"/>
<comment type="subcellular location">
    <subcellularLocation>
        <location evidence="1">Membrane</location>
        <topology evidence="1">Multi-pass membrane protein</topology>
    </subcellularLocation>
</comment>
<evidence type="ECO:0000313" key="11">
    <source>
        <dbReference type="Proteomes" id="UP000008144"/>
    </source>
</evidence>
<evidence type="ECO:0000256" key="5">
    <source>
        <dbReference type="ARBA" id="ARBA00023136"/>
    </source>
</evidence>
<dbReference type="AlphaFoldDB" id="H2XW11"/>
<feature type="transmembrane region" description="Helical" evidence="9">
    <location>
        <begin position="232"/>
        <end position="250"/>
    </location>
</feature>
<organism evidence="10 11">
    <name type="scientific">Ciona intestinalis</name>
    <name type="common">Transparent sea squirt</name>
    <name type="synonym">Ascidia intestinalis</name>
    <dbReference type="NCBI Taxonomy" id="7719"/>
    <lineage>
        <taxon>Eukaryota</taxon>
        <taxon>Metazoa</taxon>
        <taxon>Chordata</taxon>
        <taxon>Tunicata</taxon>
        <taxon>Ascidiacea</taxon>
        <taxon>Phlebobranchia</taxon>
        <taxon>Cionidae</taxon>
        <taxon>Ciona</taxon>
    </lineage>
</organism>